<evidence type="ECO:0000256" key="1">
    <source>
        <dbReference type="SAM" id="MobiDB-lite"/>
    </source>
</evidence>
<accession>A0A2N9LL84</accession>
<dbReference type="Proteomes" id="UP000239735">
    <property type="component" value="Unassembled WGS sequence"/>
</dbReference>
<feature type="compositionally biased region" description="Polar residues" evidence="1">
    <location>
        <begin position="689"/>
        <end position="707"/>
    </location>
</feature>
<reference evidence="4" key="1">
    <citation type="submission" date="2018-02" db="EMBL/GenBank/DDBJ databases">
        <authorList>
            <person name="Hausmann B."/>
        </authorList>
    </citation>
    <scope>NUCLEOTIDE SEQUENCE [LARGE SCALE GENOMIC DNA]</scope>
    <source>
        <strain evidence="4">Peat soil MAG SbA5</strain>
    </source>
</reference>
<dbReference type="Pfam" id="PF12891">
    <property type="entry name" value="Glyco_hydro_44"/>
    <property type="match status" value="2"/>
</dbReference>
<feature type="domain" description="Glycoside hydrolase family 44 catalytic" evidence="2">
    <location>
        <begin position="600"/>
        <end position="709"/>
    </location>
</feature>
<feature type="compositionally biased region" description="Low complexity" evidence="1">
    <location>
        <begin position="708"/>
        <end position="726"/>
    </location>
</feature>
<proteinExistence type="predicted"/>
<evidence type="ECO:0000313" key="4">
    <source>
        <dbReference type="Proteomes" id="UP000239735"/>
    </source>
</evidence>
<dbReference type="InterPro" id="IPR024745">
    <property type="entry name" value="GH44_cat"/>
</dbReference>
<name>A0A2N9LL84_9BACT</name>
<gene>
    <name evidence="3" type="ORF">SBA5_410048</name>
</gene>
<dbReference type="PROSITE" id="PS51257">
    <property type="entry name" value="PROKAR_LIPOPROTEIN"/>
    <property type="match status" value="1"/>
</dbReference>
<dbReference type="Gene3D" id="2.60.40.1180">
    <property type="entry name" value="Golgi alpha-mannosidase II"/>
    <property type="match status" value="1"/>
</dbReference>
<dbReference type="EMBL" id="OKRB01000099">
    <property type="protein sequence ID" value="SPE24006.1"/>
    <property type="molecule type" value="Genomic_DNA"/>
</dbReference>
<feature type="domain" description="Glycoside hydrolase family 44 catalytic" evidence="2">
    <location>
        <begin position="727"/>
        <end position="884"/>
    </location>
</feature>
<feature type="region of interest" description="Disordered" evidence="1">
    <location>
        <begin position="688"/>
        <end position="726"/>
    </location>
</feature>
<evidence type="ECO:0000313" key="3">
    <source>
        <dbReference type="EMBL" id="SPE24006.1"/>
    </source>
</evidence>
<dbReference type="Gene3D" id="3.20.20.80">
    <property type="entry name" value="Glycosidases"/>
    <property type="match status" value="1"/>
</dbReference>
<organism evidence="3 4">
    <name type="scientific">Candidatus Sulfuritelmatomonas gaucii</name>
    <dbReference type="NCBI Taxonomy" id="2043161"/>
    <lineage>
        <taxon>Bacteria</taxon>
        <taxon>Pseudomonadati</taxon>
        <taxon>Acidobacteriota</taxon>
        <taxon>Terriglobia</taxon>
        <taxon>Terriglobales</taxon>
        <taxon>Acidobacteriaceae</taxon>
        <taxon>Candidatus Sulfuritelmatomonas</taxon>
    </lineage>
</organism>
<evidence type="ECO:0000259" key="2">
    <source>
        <dbReference type="Pfam" id="PF12891"/>
    </source>
</evidence>
<dbReference type="OrthoDB" id="9803686at2"/>
<dbReference type="AlphaFoldDB" id="A0A2N9LL84"/>
<dbReference type="InterPro" id="IPR013780">
    <property type="entry name" value="Glyco_hydro_b"/>
</dbReference>
<sequence>MPIIQRGWTVNVWGRRAAFWLSILAGLWVTGCGGKGSSTTQTKSTPTISAWPTASAIIYGQTLALSTLTGGTASVSGSFAWTTSTTAPGAGTPSESVTFTPTDTTDYNTATGSVSVLVNPATPTVTAWPTASAITFGQTLASSTLSGGTASVAGSFVWATSTTAPATGTTSESVTFKPSDATDYNTVPGSVNVTVNQATPTVTAWPMASAITYGQTLTSSALTGGTASVVGAFAWTTPTTVPSAGTPSESVTFTPSDAVDYNTVTGSVNLTVNKTTPTVTAWPTASAITSGQTLASSTLSGGTASVPGTFAWTSPATVPTGTASESVTFTPTNAADYNTVTGSVSVTVNSPTPYVLTVDSAAPATGITITASPTDNNSKSGGTTPFMLTYYGGTQVTLTAALSENGASFVSWTGCTSTSGSSGSICTVTVNANTTVTATYNQTTITSITVSPSTATIGTQQQFTATVNGTGNFSKAVTWSLSCASCGSLSPGTLSSSGLYNTPYPAPASVTITATSVQTTSVSGFATVTLNPPATASGPALTVDVGTPSNPAENPHTINPYVYGMNAYLLDSASEKIANPGLLRWGGDDTSRYNYQNNMTNSAADYYFESFLGAANQFPNSSGSTNFTQFFPATDTVGAAALGTVPVLGWVTNNTQFACSFTKSQFPNQQNYNSNNCGNGVLTSGADLNGNSGTSSTQIPNITSIQETPTDITNTTTTPQPGSSSSAFTTWADGTWSGGWVNSIVTNPSYGNGASGKGVAMWDLDNEPTWWDAVHRDVHPVAFTYDEVTNNGIGTALAIKTADPTALVSGPVIDYWEAYFYSKKDIESGWSSGPCYEPWSGPTDRTAHGGTPLIEYYLQQFAKYSGPSYYNTRLLDYLDVHSYFSPSYNGSSVGFTTAGDTQEQETRMNGTRVFWDPTYTDPNLPQPNYVTDSNYTPNCTTPLQAPEVIPMLKSWVAKDYPGTKTGIDEYNFGALESINGAVVEADILGIFGRQGLDMSAFWPTTNYSSQEPGNYSFAMYRNYDLANDGASFGDVYLYATSATSGADAENQLAVYGGQRSKDSAITVMVINKTYGPLTSTVSLQNFSAPSGTTASVYQYSNANLNSIVQQAPANVTSPSGSGSTSTINNYTFPAQSITLFVVPD</sequence>
<protein>
    <recommendedName>
        <fullName evidence="2">Glycoside hydrolase family 44 catalytic domain-containing protein</fullName>
    </recommendedName>
</protein>